<reference evidence="1 2" key="1">
    <citation type="journal article" date="2013" name="Front. Microbiol.">
        <title>The genome of the endophytic bacterium H. frisingense GSF30(T) identifies diverse strategies in the Herbaspirillum genus to interact with plants.</title>
        <authorList>
            <person name="Straub D."/>
            <person name="Rothballer M."/>
            <person name="Hartmann A."/>
            <person name="Ludewig U."/>
        </authorList>
    </citation>
    <scope>NUCLEOTIDE SEQUENCE [LARGE SCALE GENOMIC DNA]</scope>
    <source>
        <strain evidence="1 2">GSF30</strain>
    </source>
</reference>
<comment type="caution">
    <text evidence="1">The sequence shown here is derived from an EMBL/GenBank/DDBJ whole genome shotgun (WGS) entry which is preliminary data.</text>
</comment>
<accession>A0AAI9IG79</accession>
<evidence type="ECO:0000313" key="2">
    <source>
        <dbReference type="Proteomes" id="UP000006772"/>
    </source>
</evidence>
<proteinExistence type="predicted"/>
<dbReference type="EMBL" id="AEEC02000007">
    <property type="protein sequence ID" value="EOA05532.1"/>
    <property type="molecule type" value="Genomic_DNA"/>
</dbReference>
<protein>
    <submittedName>
        <fullName evidence="1">Dehydrogenase</fullName>
    </submittedName>
</protein>
<dbReference type="Proteomes" id="UP000006772">
    <property type="component" value="Unassembled WGS sequence"/>
</dbReference>
<evidence type="ECO:0000313" key="1">
    <source>
        <dbReference type="EMBL" id="EOA05532.1"/>
    </source>
</evidence>
<dbReference type="AlphaFoldDB" id="A0AAI9IG79"/>
<sequence length="551" mass="59529">MRPALEAVDHIGQAAGAFGQVGCVDLGDVTQADDLGARTRTRDQRLHLFGREVLRFIDDQELVHERTAAHEVQRLDLDTRADQVLGRCPAPFAGVAVGLVEHFEVVVEGAHPGAHLFFLGPWQETDVFADRHRHTGDDDFVVELGFKHLRQARGECQQGLAGTGLAQQGDEVALRVHQQVQREVLLAVAGGDAPDAVLGVAEVAQGLQYRRLAVDLGHLAIEGRFAVLGLDEDELVDQQRRHVGTGDAVVGIAAAVAALLPRLHALAVLVPEVVRQLLDARVQQVGIFQHVVVEVVFGGQANGTRLQAHVDVLGHQHHRTLRILLVQRPDHAQDLVVGLALGQTFRQGGILQLGLEVQAALGILVAQLGERNAQVDGILGDVGHQRIQRTRDLARIAGDFGHALLVVVQLLQRHHGQVDVVFLEAEQRGRIVHQHVGIQHEQLGLAQLVSHAAGGRLGTDFGALGRGFRFFGDSSGLAGDARTGCCDLGIGDRRSGYGDFLRCDSGSGRFNESDVRFDRLVAIGLGIVLGRQHRSWFARHFGQGHQDLGSG</sequence>
<name>A0AAI9IG79_9BURK</name>
<gene>
    <name evidence="1" type="ORF">HFRIS_007284</name>
</gene>
<organism evidence="1 2">
    <name type="scientific">Herbaspirillum frisingense GSF30</name>
    <dbReference type="NCBI Taxonomy" id="864073"/>
    <lineage>
        <taxon>Bacteria</taxon>
        <taxon>Pseudomonadati</taxon>
        <taxon>Pseudomonadota</taxon>
        <taxon>Betaproteobacteria</taxon>
        <taxon>Burkholderiales</taxon>
        <taxon>Oxalobacteraceae</taxon>
        <taxon>Herbaspirillum</taxon>
    </lineage>
</organism>